<evidence type="ECO:0000313" key="2">
    <source>
        <dbReference type="Proteomes" id="UP000004508"/>
    </source>
</evidence>
<evidence type="ECO:0000313" key="1">
    <source>
        <dbReference type="EMBL" id="EFH84401.1"/>
    </source>
</evidence>
<gene>
    <name evidence="1" type="ORF">Krac_5433</name>
</gene>
<dbReference type="InParanoid" id="D6TW18"/>
<keyword evidence="2" id="KW-1185">Reference proteome</keyword>
<dbReference type="OrthoDB" id="157847at2"/>
<comment type="caution">
    <text evidence="1">The sequence shown here is derived from an EMBL/GenBank/DDBJ whole genome shotgun (WGS) entry which is preliminary data.</text>
</comment>
<protein>
    <submittedName>
        <fullName evidence="1">Uncharacterized protein</fullName>
    </submittedName>
</protein>
<dbReference type="STRING" id="485913.Krac_5433"/>
<dbReference type="RefSeq" id="WP_007915890.1">
    <property type="nucleotide sequence ID" value="NZ_ADVG01000003.1"/>
</dbReference>
<dbReference type="AlphaFoldDB" id="D6TW18"/>
<proteinExistence type="predicted"/>
<reference evidence="1 2" key="1">
    <citation type="journal article" date="2011" name="Stand. Genomic Sci.">
        <title>Non-contiguous finished genome sequence and contextual data of the filamentous soil bacterium Ktedonobacter racemifer type strain (SOSP1-21).</title>
        <authorList>
            <person name="Chang Y.J."/>
            <person name="Land M."/>
            <person name="Hauser L."/>
            <person name="Chertkov O."/>
            <person name="Del Rio T.G."/>
            <person name="Nolan M."/>
            <person name="Copeland A."/>
            <person name="Tice H."/>
            <person name="Cheng J.F."/>
            <person name="Lucas S."/>
            <person name="Han C."/>
            <person name="Goodwin L."/>
            <person name="Pitluck S."/>
            <person name="Ivanova N."/>
            <person name="Ovchinikova G."/>
            <person name="Pati A."/>
            <person name="Chen A."/>
            <person name="Palaniappan K."/>
            <person name="Mavromatis K."/>
            <person name="Liolios K."/>
            <person name="Brettin T."/>
            <person name="Fiebig A."/>
            <person name="Rohde M."/>
            <person name="Abt B."/>
            <person name="Goker M."/>
            <person name="Detter J.C."/>
            <person name="Woyke T."/>
            <person name="Bristow J."/>
            <person name="Eisen J.A."/>
            <person name="Markowitz V."/>
            <person name="Hugenholtz P."/>
            <person name="Kyrpides N.C."/>
            <person name="Klenk H.P."/>
            <person name="Lapidus A."/>
        </authorList>
    </citation>
    <scope>NUCLEOTIDE SEQUENCE [LARGE SCALE GENOMIC DNA]</scope>
    <source>
        <strain evidence="2">DSM 44963</strain>
    </source>
</reference>
<dbReference type="Proteomes" id="UP000004508">
    <property type="component" value="Unassembled WGS sequence"/>
</dbReference>
<name>D6TW18_KTERA</name>
<sequence>MALFTDALVQEIAALVCQRYRELGMALGEPELPAGQRWLDERSSLWQELDLLIRIANGEYARIRATRDDIQRAEAALYHLRDLLLGNTLRSKASFPADFWRTDIGVLVSRVRWWVSVDDLITISNAAALAFGENTQANRMRIGRAIESGLLEWIPDPSVANPQQNKRVFRSQVERLGAQRRLLEE</sequence>
<dbReference type="eggNOG" id="ENOG5033XBV">
    <property type="taxonomic scope" value="Bacteria"/>
</dbReference>
<dbReference type="EMBL" id="ADVG01000003">
    <property type="protein sequence ID" value="EFH84401.1"/>
    <property type="molecule type" value="Genomic_DNA"/>
</dbReference>
<organism evidence="1 2">
    <name type="scientific">Ktedonobacter racemifer DSM 44963</name>
    <dbReference type="NCBI Taxonomy" id="485913"/>
    <lineage>
        <taxon>Bacteria</taxon>
        <taxon>Bacillati</taxon>
        <taxon>Chloroflexota</taxon>
        <taxon>Ktedonobacteria</taxon>
        <taxon>Ktedonobacterales</taxon>
        <taxon>Ktedonobacteraceae</taxon>
        <taxon>Ktedonobacter</taxon>
    </lineage>
</organism>
<accession>D6TW18</accession>